<dbReference type="InterPro" id="IPR023214">
    <property type="entry name" value="HAD_sf"/>
</dbReference>
<dbReference type="RefSeq" id="WP_218118236.1">
    <property type="nucleotide sequence ID" value="NZ_FMYW01000013.1"/>
</dbReference>
<dbReference type="InterPro" id="IPR036412">
    <property type="entry name" value="HAD-like_sf"/>
</dbReference>
<dbReference type="GO" id="GO:0016787">
    <property type="term" value="F:hydrolase activity"/>
    <property type="evidence" value="ECO:0007669"/>
    <property type="project" value="UniProtKB-KW"/>
</dbReference>
<keyword evidence="1" id="KW-0378">Hydrolase</keyword>
<name>A0A1G6NDT2_9FIRM</name>
<protein>
    <submittedName>
        <fullName evidence="1">Haloacid dehalogenase-like hydrolase</fullName>
    </submittedName>
</protein>
<reference evidence="2" key="1">
    <citation type="submission" date="2016-10" db="EMBL/GenBank/DDBJ databases">
        <authorList>
            <person name="Varghese N."/>
            <person name="Submissions S."/>
        </authorList>
    </citation>
    <scope>NUCLEOTIDE SEQUENCE [LARGE SCALE GENOMIC DNA]</scope>
    <source>
        <strain evidence="2">DSM 11005</strain>
    </source>
</reference>
<dbReference type="Gene3D" id="3.40.50.1000">
    <property type="entry name" value="HAD superfamily/HAD-like"/>
    <property type="match status" value="1"/>
</dbReference>
<sequence>MAAKKPIIALMYDFDKTLCTTDMQAYTFIPNLGMSADAFWKKASDLAENKKMDRILAYMYLMLDEAHIHRQPIRRSDFVALGKDLKLYDGVEGWFGRINQFGKEQGVVIKHYIISSGLREIIEGSSIFKEFDDVFAGEFLYDENGVACWPKNVVNYTTKTQFLFRINKGVLNLSNDDDLNRFKPEEDRPVPFRNMIYIGDGLTDVPCMKLVKVNGGYSIAVYQAGKRNKVKDLIKDQRVNFIEPTDYSENSQLDIIVKDIIRNMASVERLKAHTKSQLAGVNK</sequence>
<dbReference type="Pfam" id="PF12710">
    <property type="entry name" value="HAD"/>
    <property type="match status" value="1"/>
</dbReference>
<dbReference type="SUPFAM" id="SSF56784">
    <property type="entry name" value="HAD-like"/>
    <property type="match status" value="1"/>
</dbReference>
<proteinExistence type="predicted"/>
<organism evidence="1 2">
    <name type="scientific">Succiniclasticum ruminis</name>
    <dbReference type="NCBI Taxonomy" id="40841"/>
    <lineage>
        <taxon>Bacteria</taxon>
        <taxon>Bacillati</taxon>
        <taxon>Bacillota</taxon>
        <taxon>Negativicutes</taxon>
        <taxon>Acidaminococcales</taxon>
        <taxon>Acidaminococcaceae</taxon>
        <taxon>Succiniclasticum</taxon>
    </lineage>
</organism>
<dbReference type="EMBL" id="FMYW01000013">
    <property type="protein sequence ID" value="SDC65335.1"/>
    <property type="molecule type" value="Genomic_DNA"/>
</dbReference>
<gene>
    <name evidence="1" type="ORF">SAMN04487864_11322</name>
</gene>
<accession>A0A1G6NDT2</accession>
<evidence type="ECO:0000313" key="1">
    <source>
        <dbReference type="EMBL" id="SDC65335.1"/>
    </source>
</evidence>
<evidence type="ECO:0000313" key="2">
    <source>
        <dbReference type="Proteomes" id="UP000198943"/>
    </source>
</evidence>
<dbReference type="Proteomes" id="UP000198943">
    <property type="component" value="Unassembled WGS sequence"/>
</dbReference>
<keyword evidence="2" id="KW-1185">Reference proteome</keyword>
<dbReference type="AlphaFoldDB" id="A0A1G6NDT2"/>